<dbReference type="GO" id="GO:0003917">
    <property type="term" value="F:DNA topoisomerase type I (single strand cut, ATP-independent) activity"/>
    <property type="evidence" value="ECO:0007669"/>
    <property type="project" value="UniProtKB-UniRule"/>
</dbReference>
<dbReference type="GO" id="GO:0008270">
    <property type="term" value="F:zinc ion binding"/>
    <property type="evidence" value="ECO:0007669"/>
    <property type="project" value="UniProtKB-KW"/>
</dbReference>
<keyword evidence="9 10" id="KW-0413">Isomerase</keyword>
<dbReference type="Pfam" id="PF01396">
    <property type="entry name" value="Zn_ribbon_Top1"/>
    <property type="match status" value="1"/>
</dbReference>
<keyword evidence="3" id="KW-0479">Metal-binding</keyword>
<feature type="site" description="Interaction with DNA" evidence="10">
    <location>
        <position position="298"/>
    </location>
</feature>
<dbReference type="PRINTS" id="PR00417">
    <property type="entry name" value="PRTPISMRASEI"/>
</dbReference>
<reference evidence="14 15" key="1">
    <citation type="submission" date="2016-10" db="EMBL/GenBank/DDBJ databases">
        <authorList>
            <person name="de Groot N.N."/>
        </authorList>
    </citation>
    <scope>NUCLEOTIDE SEQUENCE [LARGE SCALE GENOMIC DNA]</scope>
    <source>
        <strain evidence="14 15">DSM 19073</strain>
    </source>
</reference>
<dbReference type="InterPro" id="IPR005733">
    <property type="entry name" value="TopoI_bac-type"/>
</dbReference>
<evidence type="ECO:0000313" key="14">
    <source>
        <dbReference type="EMBL" id="SFJ32892.1"/>
    </source>
</evidence>
<dbReference type="InterPro" id="IPR013497">
    <property type="entry name" value="Topo_IA_cen"/>
</dbReference>
<dbReference type="Gene3D" id="2.70.20.10">
    <property type="entry name" value="Topoisomerase I, domain 3"/>
    <property type="match status" value="1"/>
</dbReference>
<dbReference type="SUPFAM" id="SSF57783">
    <property type="entry name" value="Zinc beta-ribbon"/>
    <property type="match status" value="1"/>
</dbReference>
<feature type="site" description="Interaction with DNA" evidence="10">
    <location>
        <position position="158"/>
    </location>
</feature>
<sequence length="893" mass="98521">MPVVVVESPAKAKTINGYLGKDYTVLASYGHVRDLVGKDGSVDTEGSWDMTWEVPADSKKRIKDIADALANDPNLILATDPDREGEAISWHLLETLLARRGIKKDMPVSRVAFNAITKKAVQEAIANPREIDTPLVHAYLARRALDYLVGFNLSPVLWRKLPGSKSAGRVQSVCLRLVVDREMEIEAFDAREYWSVRAMLETPRGQKFEARLVALAGKKLDRFDLADATQAELAVQAVESRDLTVTGVEAKPATRNPSPPFMTSTLQQEASRKFGMGAKACMSTAQRLYEAGHITYMRTDGIDMAPEAVADARAAIESRYGKDYTPAEARVYKNKAKNAQEAHECIRPTDMTKSADEIRVSEGDQKKLYDLIWKRTLASQMAAARLERTTVTVRDKGEQVELRATGQVVVFDGFMKVYTEGRDDDAAASDDDNRLPVIHQGDVAKKVAAYGDETSDNQMVKSPSNAVLGQQSFTQPPPRYTEATLVKRMEELGIGRPSTYASILSTIVDRGYVRKEGNRLFPEDQGRLVTVFLSNYFRKYVSYDFTAGLEEELDEISAGDKDYKDVLARFWRDFSAAIGETSELRITEVLDKINEVLEPHLFPDAGDGRDPRLCPKCEAGRLSMRTARSGGAFIGCSNYPECRYTRPFGPPGMEGEQQGDERMLGVEPESGLEVWLKSGRFGPYVQLGEKTEENPKPKRSSLPKTWAPDVVDFDRAMQLLSLPREVGLHPEDGEPITTNLGRYGPYVMHKRPEDAKPVYANLSDEEEIFTIGMNHAVQVLADKRANPRGAGRGAAKALRDLGEHPEKGGAMAVMEGRFGPYIKWEKVNATLPKDVSPEDLTVAQAIELIAAKAAKAPKKKAAAKKPAAKKPAAKKPAAKKKGPAKKAAPKAQD</sequence>
<comment type="function">
    <text evidence="10">Releases the supercoiling and torsional tension of DNA, which is introduced during the DNA replication and transcription, by transiently cleaving and rejoining one strand of the DNA duplex. Introduces a single-strand break via transesterification at a target site in duplex DNA. The scissile phosphodiester is attacked by the catalytic tyrosine of the enzyme, resulting in the formation of a DNA-(5'-phosphotyrosyl)-enzyme intermediate and the expulsion of a 3'-OH DNA strand. The free DNA strand then undergoes passage around the unbroken strand, thus removing DNA supercoils. Finally, in the religation step, the DNA 3'-OH attacks the covalent intermediate to expel the active-site tyrosine and restore the DNA phosphodiester backbone.</text>
</comment>
<evidence type="ECO:0000256" key="2">
    <source>
        <dbReference type="ARBA" id="ARBA00009446"/>
    </source>
</evidence>
<dbReference type="CDD" id="cd00186">
    <property type="entry name" value="TOP1Ac"/>
    <property type="match status" value="1"/>
</dbReference>
<dbReference type="InterPro" id="IPR028612">
    <property type="entry name" value="Topoisom_1_IA"/>
</dbReference>
<evidence type="ECO:0000256" key="9">
    <source>
        <dbReference type="ARBA" id="ARBA00023235"/>
    </source>
</evidence>
<keyword evidence="4" id="KW-0863">Zinc-finger</keyword>
<dbReference type="Gene3D" id="1.10.290.10">
    <property type="entry name" value="Topoisomerase I, domain 4"/>
    <property type="match status" value="1"/>
</dbReference>
<comment type="catalytic activity">
    <reaction evidence="1 10">
        <text>ATP-independent breakage of single-stranded DNA, followed by passage and rejoining.</text>
        <dbReference type="EC" id="5.6.2.1"/>
    </reaction>
</comment>
<dbReference type="PROSITE" id="PS50880">
    <property type="entry name" value="TOPRIM"/>
    <property type="match status" value="1"/>
</dbReference>
<comment type="similarity">
    <text evidence="2 10">Belongs to the type IA topoisomerase family.</text>
</comment>
<evidence type="ECO:0000256" key="7">
    <source>
        <dbReference type="ARBA" id="ARBA00023029"/>
    </source>
</evidence>
<dbReference type="InterPro" id="IPR013498">
    <property type="entry name" value="Topo_IA_Znf"/>
</dbReference>
<feature type="site" description="Interaction with DNA" evidence="10">
    <location>
        <position position="146"/>
    </location>
</feature>
<dbReference type="InterPro" id="IPR025589">
    <property type="entry name" value="Toprim_C_rpt"/>
</dbReference>
<dbReference type="HAMAP" id="MF_00952">
    <property type="entry name" value="Topoisom_1_prok"/>
    <property type="match status" value="1"/>
</dbReference>
<evidence type="ECO:0000256" key="11">
    <source>
        <dbReference type="SAM" id="MobiDB-lite"/>
    </source>
</evidence>
<dbReference type="Gene3D" id="3.30.65.10">
    <property type="entry name" value="Bacterial Topoisomerase I, domain 1"/>
    <property type="match status" value="1"/>
</dbReference>
<dbReference type="OrthoDB" id="9804262at2"/>
<evidence type="ECO:0000259" key="13">
    <source>
        <dbReference type="PROSITE" id="PS52039"/>
    </source>
</evidence>
<feature type="region of interest" description="Interaction with DNA" evidence="10">
    <location>
        <begin position="166"/>
        <end position="171"/>
    </location>
</feature>
<name>A0A1I3QH91_9RHOB</name>
<dbReference type="InterPro" id="IPR023405">
    <property type="entry name" value="Topo_IA_core_domain"/>
</dbReference>
<feature type="site" description="Interaction with DNA" evidence="10">
    <location>
        <position position="143"/>
    </location>
</feature>
<comment type="subunit">
    <text evidence="10">Monomer.</text>
</comment>
<dbReference type="Pfam" id="PF01131">
    <property type="entry name" value="Topoisom_bac"/>
    <property type="match status" value="1"/>
</dbReference>
<evidence type="ECO:0000256" key="3">
    <source>
        <dbReference type="ARBA" id="ARBA00022723"/>
    </source>
</evidence>
<dbReference type="SMART" id="SM00493">
    <property type="entry name" value="TOPRIM"/>
    <property type="match status" value="1"/>
</dbReference>
<feature type="compositionally biased region" description="Basic residues" evidence="11">
    <location>
        <begin position="855"/>
        <end position="893"/>
    </location>
</feature>
<dbReference type="InterPro" id="IPR006171">
    <property type="entry name" value="TOPRIM_dom"/>
</dbReference>
<dbReference type="Gene3D" id="1.10.460.10">
    <property type="entry name" value="Topoisomerase I, domain 2"/>
    <property type="match status" value="1"/>
</dbReference>
<dbReference type="SMART" id="SM00437">
    <property type="entry name" value="TOP1Ac"/>
    <property type="match status" value="1"/>
</dbReference>
<feature type="domain" description="Toprim" evidence="12">
    <location>
        <begin position="1"/>
        <end position="112"/>
    </location>
</feature>
<dbReference type="PROSITE" id="PS52039">
    <property type="entry name" value="TOPO_IA_2"/>
    <property type="match status" value="1"/>
</dbReference>
<organism evidence="14 15">
    <name type="scientific">Jannaschia pohangensis</name>
    <dbReference type="NCBI Taxonomy" id="390807"/>
    <lineage>
        <taxon>Bacteria</taxon>
        <taxon>Pseudomonadati</taxon>
        <taxon>Pseudomonadota</taxon>
        <taxon>Alphaproteobacteria</taxon>
        <taxon>Rhodobacterales</taxon>
        <taxon>Roseobacteraceae</taxon>
        <taxon>Jannaschia</taxon>
    </lineage>
</organism>
<accession>A0A1I3QH91</accession>
<dbReference type="EC" id="5.6.2.1" evidence="10"/>
<keyword evidence="7 10" id="KW-0799">Topoisomerase</keyword>
<keyword evidence="15" id="KW-1185">Reference proteome</keyword>
<dbReference type="InterPro" id="IPR003601">
    <property type="entry name" value="Topo_IA_2"/>
</dbReference>
<dbReference type="InterPro" id="IPR023406">
    <property type="entry name" value="Topo_IA_AS"/>
</dbReference>
<keyword evidence="6" id="KW-0460">Magnesium</keyword>
<evidence type="ECO:0000313" key="15">
    <source>
        <dbReference type="Proteomes" id="UP000199110"/>
    </source>
</evidence>
<feature type="site" description="Interaction with DNA" evidence="10">
    <location>
        <position position="142"/>
    </location>
</feature>
<evidence type="ECO:0000256" key="8">
    <source>
        <dbReference type="ARBA" id="ARBA00023125"/>
    </source>
</evidence>
<dbReference type="GO" id="GO:0006265">
    <property type="term" value="P:DNA topological change"/>
    <property type="evidence" value="ECO:0007669"/>
    <property type="project" value="UniProtKB-UniRule"/>
</dbReference>
<dbReference type="PANTHER" id="PTHR42785">
    <property type="entry name" value="DNA TOPOISOMERASE, TYPE IA, CORE"/>
    <property type="match status" value="1"/>
</dbReference>
<dbReference type="AlphaFoldDB" id="A0A1I3QH91"/>
<dbReference type="Pfam" id="PF01751">
    <property type="entry name" value="Toprim"/>
    <property type="match status" value="1"/>
</dbReference>
<feature type="active site" description="O-(5'-phospho-DNA)-tyrosine intermediate" evidence="10">
    <location>
        <position position="296"/>
    </location>
</feature>
<dbReference type="InterPro" id="IPR034149">
    <property type="entry name" value="TOPRIM_TopoI"/>
</dbReference>
<dbReference type="SMART" id="SM00436">
    <property type="entry name" value="TOP1Bc"/>
    <property type="match status" value="1"/>
</dbReference>
<evidence type="ECO:0000256" key="1">
    <source>
        <dbReference type="ARBA" id="ARBA00000213"/>
    </source>
</evidence>
<dbReference type="InterPro" id="IPR013826">
    <property type="entry name" value="Topo_IA_cen_sub3"/>
</dbReference>
<dbReference type="Gene3D" id="3.40.50.140">
    <property type="match status" value="1"/>
</dbReference>
<feature type="site" description="Interaction with DNA" evidence="10">
    <location>
        <position position="510"/>
    </location>
</feature>
<dbReference type="RefSeq" id="WP_092781161.1">
    <property type="nucleotide sequence ID" value="NZ_FORA01000003.1"/>
</dbReference>
<evidence type="ECO:0000259" key="12">
    <source>
        <dbReference type="PROSITE" id="PS50880"/>
    </source>
</evidence>
<evidence type="ECO:0000256" key="6">
    <source>
        <dbReference type="ARBA" id="ARBA00022842"/>
    </source>
</evidence>
<dbReference type="Pfam" id="PF13368">
    <property type="entry name" value="Toprim_C_rpt"/>
    <property type="match status" value="3"/>
</dbReference>
<feature type="region of interest" description="Disordered" evidence="11">
    <location>
        <begin position="853"/>
        <end position="893"/>
    </location>
</feature>
<dbReference type="STRING" id="390807.SAMN04488095_2526"/>
<keyword evidence="8 10" id="KW-0238">DNA-binding</keyword>
<evidence type="ECO:0000256" key="5">
    <source>
        <dbReference type="ARBA" id="ARBA00022833"/>
    </source>
</evidence>
<dbReference type="PANTHER" id="PTHR42785:SF1">
    <property type="entry name" value="DNA TOPOISOMERASE"/>
    <property type="match status" value="1"/>
</dbReference>
<dbReference type="InterPro" id="IPR003602">
    <property type="entry name" value="Topo_IA_DNA-bd_dom"/>
</dbReference>
<dbReference type="CDD" id="cd03363">
    <property type="entry name" value="TOPRIM_TopoIA_TopoI"/>
    <property type="match status" value="1"/>
</dbReference>
<comment type="caution">
    <text evidence="10">Lacks conserved residue(s) required for the propagation of feature annotation.</text>
</comment>
<dbReference type="NCBIfam" id="TIGR01051">
    <property type="entry name" value="topA_bact"/>
    <property type="match status" value="1"/>
</dbReference>
<dbReference type="SUPFAM" id="SSF56712">
    <property type="entry name" value="Prokaryotic type I DNA topoisomerase"/>
    <property type="match status" value="1"/>
</dbReference>
<dbReference type="InterPro" id="IPR013825">
    <property type="entry name" value="Topo_IA_cen_sub2"/>
</dbReference>
<dbReference type="Proteomes" id="UP000199110">
    <property type="component" value="Unassembled WGS sequence"/>
</dbReference>
<feature type="site" description="Interaction with DNA" evidence="10">
    <location>
        <position position="31"/>
    </location>
</feature>
<dbReference type="GO" id="GO:0005694">
    <property type="term" value="C:chromosome"/>
    <property type="evidence" value="ECO:0007669"/>
    <property type="project" value="InterPro"/>
</dbReference>
<dbReference type="InterPro" id="IPR000380">
    <property type="entry name" value="Topo_IA"/>
</dbReference>
<feature type="domain" description="Topo IA-type catalytic" evidence="13">
    <location>
        <begin position="132"/>
        <end position="578"/>
    </location>
</feature>
<dbReference type="PROSITE" id="PS00396">
    <property type="entry name" value="TOPO_IA_1"/>
    <property type="match status" value="1"/>
</dbReference>
<keyword evidence="5" id="KW-0862">Zinc</keyword>
<protein>
    <recommendedName>
        <fullName evidence="10">DNA topoisomerase 1</fullName>
        <ecNumber evidence="10">5.6.2.1</ecNumber>
    </recommendedName>
    <alternativeName>
        <fullName evidence="10">DNA topoisomerase I</fullName>
    </alternativeName>
</protein>
<dbReference type="InterPro" id="IPR013824">
    <property type="entry name" value="Topo_IA_cen_sub1"/>
</dbReference>
<gene>
    <name evidence="10" type="primary">topA</name>
    <name evidence="14" type="ORF">SAMN04488095_2526</name>
</gene>
<evidence type="ECO:0000256" key="10">
    <source>
        <dbReference type="HAMAP-Rule" id="MF_00952"/>
    </source>
</evidence>
<evidence type="ECO:0000256" key="4">
    <source>
        <dbReference type="ARBA" id="ARBA00022771"/>
    </source>
</evidence>
<dbReference type="EMBL" id="FORA01000003">
    <property type="protein sequence ID" value="SFJ32892.1"/>
    <property type="molecule type" value="Genomic_DNA"/>
</dbReference>
<dbReference type="GO" id="GO:0003677">
    <property type="term" value="F:DNA binding"/>
    <property type="evidence" value="ECO:0007669"/>
    <property type="project" value="UniProtKB-KW"/>
</dbReference>
<proteinExistence type="inferred from homology"/>